<name>A0ABT4X599_9BACI</name>
<feature type="domain" description="Histidine kinase" evidence="16">
    <location>
        <begin position="153"/>
        <end position="348"/>
    </location>
</feature>
<evidence type="ECO:0000313" key="19">
    <source>
        <dbReference type="Proteomes" id="UP001211894"/>
    </source>
</evidence>
<dbReference type="EMBL" id="JAQKAB010000008">
    <property type="protein sequence ID" value="MDA7027465.1"/>
    <property type="molecule type" value="Genomic_DNA"/>
</dbReference>
<dbReference type="Proteomes" id="UP001211894">
    <property type="component" value="Unassembled WGS sequence"/>
</dbReference>
<dbReference type="InterPro" id="IPR005467">
    <property type="entry name" value="His_kinase_dom"/>
</dbReference>
<evidence type="ECO:0000256" key="10">
    <source>
        <dbReference type="ARBA" id="ARBA00022989"/>
    </source>
</evidence>
<keyword evidence="9 13" id="KW-0067">ATP-binding</keyword>
<dbReference type="Pfam" id="PF07730">
    <property type="entry name" value="HisKA_3"/>
    <property type="match status" value="1"/>
</dbReference>
<comment type="caution">
    <text evidence="18">The sequence shown here is derived from an EMBL/GenBank/DDBJ whole genome shotgun (WGS) entry which is preliminary data.</text>
</comment>
<dbReference type="Pfam" id="PF02518">
    <property type="entry name" value="HATPase_c"/>
    <property type="match status" value="1"/>
</dbReference>
<evidence type="ECO:0000256" key="12">
    <source>
        <dbReference type="ARBA" id="ARBA00023136"/>
    </source>
</evidence>
<evidence type="ECO:0000256" key="8">
    <source>
        <dbReference type="ARBA" id="ARBA00022777"/>
    </source>
</evidence>
<evidence type="ECO:0000256" key="15">
    <source>
        <dbReference type="SAM" id="Phobius"/>
    </source>
</evidence>
<dbReference type="InterPro" id="IPR011712">
    <property type="entry name" value="Sig_transdc_His_kin_sub3_dim/P"/>
</dbReference>
<dbReference type="InterPro" id="IPR036890">
    <property type="entry name" value="HATPase_C_sf"/>
</dbReference>
<dbReference type="SMART" id="SM00387">
    <property type="entry name" value="HATPase_c"/>
    <property type="match status" value="1"/>
</dbReference>
<dbReference type="InterPro" id="IPR003660">
    <property type="entry name" value="HAMP_dom"/>
</dbReference>
<keyword evidence="10 15" id="KW-1133">Transmembrane helix</keyword>
<keyword evidence="8 13" id="KW-0418">Kinase</keyword>
<protein>
    <recommendedName>
        <fullName evidence="13">Sensor histidine kinase</fullName>
        <ecNumber evidence="13">2.7.13.3</ecNumber>
    </recommendedName>
</protein>
<proteinExistence type="predicted"/>
<evidence type="ECO:0000256" key="1">
    <source>
        <dbReference type="ARBA" id="ARBA00000085"/>
    </source>
</evidence>
<evidence type="ECO:0000256" key="2">
    <source>
        <dbReference type="ARBA" id="ARBA00004651"/>
    </source>
</evidence>
<feature type="transmembrane region" description="Helical" evidence="15">
    <location>
        <begin position="48"/>
        <end position="72"/>
    </location>
</feature>
<keyword evidence="12 13" id="KW-0472">Membrane</keyword>
<evidence type="ECO:0000256" key="11">
    <source>
        <dbReference type="ARBA" id="ARBA00023012"/>
    </source>
</evidence>
<dbReference type="SMART" id="SM00304">
    <property type="entry name" value="HAMP"/>
    <property type="match status" value="1"/>
</dbReference>
<dbReference type="CDD" id="cd16917">
    <property type="entry name" value="HATPase_UhpB-NarQ-NarX-like"/>
    <property type="match status" value="1"/>
</dbReference>
<dbReference type="Pfam" id="PF00672">
    <property type="entry name" value="HAMP"/>
    <property type="match status" value="1"/>
</dbReference>
<dbReference type="InterPro" id="IPR017202">
    <property type="entry name" value="LiaS/VraS"/>
</dbReference>
<dbReference type="InterPro" id="IPR050482">
    <property type="entry name" value="Sensor_HK_TwoCompSys"/>
</dbReference>
<dbReference type="GO" id="GO:0016301">
    <property type="term" value="F:kinase activity"/>
    <property type="evidence" value="ECO:0007669"/>
    <property type="project" value="UniProtKB-KW"/>
</dbReference>
<dbReference type="PANTHER" id="PTHR24421:SF37">
    <property type="entry name" value="SENSOR HISTIDINE KINASE NARS"/>
    <property type="match status" value="1"/>
</dbReference>
<dbReference type="PIRSF" id="PIRSF037431">
    <property type="entry name" value="STHK_LiaS"/>
    <property type="match status" value="1"/>
</dbReference>
<dbReference type="RefSeq" id="WP_271341307.1">
    <property type="nucleotide sequence ID" value="NZ_JAQKAB010000008.1"/>
</dbReference>
<keyword evidence="6 15" id="KW-0812">Transmembrane</keyword>
<comment type="subcellular location">
    <subcellularLocation>
        <location evidence="2 13">Cell membrane</location>
        <topology evidence="2 13">Multi-pass membrane protein</topology>
    </subcellularLocation>
</comment>
<evidence type="ECO:0000256" key="9">
    <source>
        <dbReference type="ARBA" id="ARBA00022840"/>
    </source>
</evidence>
<dbReference type="InterPro" id="IPR003594">
    <property type="entry name" value="HATPase_dom"/>
</dbReference>
<keyword evidence="5 13" id="KW-0808">Transferase</keyword>
<sequence>MKTSRLANIQWRAVRLSLGVSLTIFLSVLGFMLFYYQLDPRVLITSRWFGIPFIILLFSISAVVGFGFGYMFGNQLKKRLEKLIESIIKYENGNFAYRIPQLGDDEIGLAADQLNAMAERIERQVASLQKLSNERAEWQDQMKKSVISEERQRLARELHDAVSQQLFAISMMTSAILEGIQPSVDEKFIQRLKMVEKMAADAQSEMRALLLHLRPVTLEGKGLKEGLSELLIEFKAKQSIEMDWEIEDIEKLPKGVEDHLFRIVQEALSNVFRHSKATKVSIRLLLRNRQLQLKVIDNGEGFKMDNVKSSSYGLHSIKERASEVGGVAEVISFAGKGTQVDVKVPIFEQEKGENHSDSSTIN</sequence>
<dbReference type="SUPFAM" id="SSF55874">
    <property type="entry name" value="ATPase domain of HSP90 chaperone/DNA topoisomerase II/histidine kinase"/>
    <property type="match status" value="1"/>
</dbReference>
<evidence type="ECO:0000256" key="6">
    <source>
        <dbReference type="ARBA" id="ARBA00022692"/>
    </source>
</evidence>
<comment type="catalytic activity">
    <reaction evidence="1 13">
        <text>ATP + protein L-histidine = ADP + protein N-phospho-L-histidine.</text>
        <dbReference type="EC" id="2.7.13.3"/>
    </reaction>
</comment>
<feature type="coiled-coil region" evidence="14">
    <location>
        <begin position="111"/>
        <end position="141"/>
    </location>
</feature>
<keyword evidence="11 13" id="KW-0902">Two-component regulatory system</keyword>
<evidence type="ECO:0000256" key="4">
    <source>
        <dbReference type="ARBA" id="ARBA00022553"/>
    </source>
</evidence>
<evidence type="ECO:0000256" key="7">
    <source>
        <dbReference type="ARBA" id="ARBA00022741"/>
    </source>
</evidence>
<keyword evidence="7 13" id="KW-0547">Nucleotide-binding</keyword>
<dbReference type="PANTHER" id="PTHR24421">
    <property type="entry name" value="NITRATE/NITRITE SENSOR PROTEIN NARX-RELATED"/>
    <property type="match status" value="1"/>
</dbReference>
<evidence type="ECO:0000259" key="17">
    <source>
        <dbReference type="PROSITE" id="PS50885"/>
    </source>
</evidence>
<dbReference type="SUPFAM" id="SSF158472">
    <property type="entry name" value="HAMP domain-like"/>
    <property type="match status" value="1"/>
</dbReference>
<reference evidence="18 19" key="1">
    <citation type="submission" date="2023-01" db="EMBL/GenBank/DDBJ databases">
        <title>Bacillus changyiensis sp. nov., isolated from a coastal deposit.</title>
        <authorList>
            <person name="Xiao G."/>
            <person name="Lai Q."/>
            <person name="Hu Z."/>
            <person name="Shao Z."/>
        </authorList>
    </citation>
    <scope>NUCLEOTIDE SEQUENCE [LARGE SCALE GENOMIC DNA]</scope>
    <source>
        <strain evidence="18 19">CLL-7-23</strain>
    </source>
</reference>
<gene>
    <name evidence="18" type="primary">liaS</name>
    <name evidence="18" type="ORF">PJ311_12800</name>
</gene>
<keyword evidence="3 13" id="KW-1003">Cell membrane</keyword>
<feature type="transmembrane region" description="Helical" evidence="15">
    <location>
        <begin position="12"/>
        <end position="36"/>
    </location>
</feature>
<dbReference type="Gene3D" id="6.10.340.10">
    <property type="match status" value="1"/>
</dbReference>
<feature type="domain" description="HAMP" evidence="17">
    <location>
        <begin position="74"/>
        <end position="126"/>
    </location>
</feature>
<keyword evidence="19" id="KW-1185">Reference proteome</keyword>
<evidence type="ECO:0000256" key="14">
    <source>
        <dbReference type="SAM" id="Coils"/>
    </source>
</evidence>
<evidence type="ECO:0000256" key="3">
    <source>
        <dbReference type="ARBA" id="ARBA00022475"/>
    </source>
</evidence>
<dbReference type="PROSITE" id="PS50109">
    <property type="entry name" value="HIS_KIN"/>
    <property type="match status" value="1"/>
</dbReference>
<dbReference type="Gene3D" id="1.20.5.1930">
    <property type="match status" value="1"/>
</dbReference>
<evidence type="ECO:0000256" key="5">
    <source>
        <dbReference type="ARBA" id="ARBA00022679"/>
    </source>
</evidence>
<dbReference type="EC" id="2.7.13.3" evidence="13"/>
<evidence type="ECO:0000259" key="16">
    <source>
        <dbReference type="PROSITE" id="PS50109"/>
    </source>
</evidence>
<evidence type="ECO:0000313" key="18">
    <source>
        <dbReference type="EMBL" id="MDA7027465.1"/>
    </source>
</evidence>
<dbReference type="Gene3D" id="3.30.565.10">
    <property type="entry name" value="Histidine kinase-like ATPase, C-terminal domain"/>
    <property type="match status" value="1"/>
</dbReference>
<keyword evidence="14" id="KW-0175">Coiled coil</keyword>
<accession>A0ABT4X599</accession>
<dbReference type="PROSITE" id="PS50885">
    <property type="entry name" value="HAMP"/>
    <property type="match status" value="1"/>
</dbReference>
<evidence type="ECO:0000256" key="13">
    <source>
        <dbReference type="PIRNR" id="PIRNR037431"/>
    </source>
</evidence>
<organism evidence="18 19">
    <name type="scientific">Bacillus changyiensis</name>
    <dbReference type="NCBI Taxonomy" id="3004103"/>
    <lineage>
        <taxon>Bacteria</taxon>
        <taxon>Bacillati</taxon>
        <taxon>Bacillota</taxon>
        <taxon>Bacilli</taxon>
        <taxon>Bacillales</taxon>
        <taxon>Bacillaceae</taxon>
        <taxon>Bacillus</taxon>
    </lineage>
</organism>
<dbReference type="CDD" id="cd06225">
    <property type="entry name" value="HAMP"/>
    <property type="match status" value="1"/>
</dbReference>
<keyword evidence="4" id="KW-0597">Phosphoprotein</keyword>